<gene>
    <name evidence="2" type="ORF">ACK2TP_09960</name>
</gene>
<keyword evidence="1" id="KW-1133">Transmembrane helix</keyword>
<accession>A0ABW9KLP3</accession>
<keyword evidence="1" id="KW-0812">Transmembrane</keyword>
<evidence type="ECO:0000256" key="1">
    <source>
        <dbReference type="SAM" id="Phobius"/>
    </source>
</evidence>
<reference evidence="2 3" key="1">
    <citation type="submission" date="2024-12" db="EMBL/GenBank/DDBJ databases">
        <authorList>
            <person name="Lee Y."/>
        </authorList>
    </citation>
    <scope>NUCLEOTIDE SEQUENCE [LARGE SCALE GENOMIC DNA]</scope>
    <source>
        <strain evidence="2 3">03SUJ4</strain>
    </source>
</reference>
<dbReference type="Proteomes" id="UP001634747">
    <property type="component" value="Unassembled WGS sequence"/>
</dbReference>
<feature type="transmembrane region" description="Helical" evidence="1">
    <location>
        <begin position="403"/>
        <end position="424"/>
    </location>
</feature>
<name>A0ABW9KLP3_9BACT</name>
<feature type="transmembrane region" description="Helical" evidence="1">
    <location>
        <begin position="431"/>
        <end position="449"/>
    </location>
</feature>
<organism evidence="2 3">
    <name type="scientific">Terriglobus aquaticus</name>
    <dbReference type="NCBI Taxonomy" id="940139"/>
    <lineage>
        <taxon>Bacteria</taxon>
        <taxon>Pseudomonadati</taxon>
        <taxon>Acidobacteriota</taxon>
        <taxon>Terriglobia</taxon>
        <taxon>Terriglobales</taxon>
        <taxon>Acidobacteriaceae</taxon>
        <taxon>Terriglobus</taxon>
    </lineage>
</organism>
<protein>
    <submittedName>
        <fullName evidence="2">FUSC family protein</fullName>
    </submittedName>
</protein>
<feature type="transmembrane region" description="Helical" evidence="1">
    <location>
        <begin position="455"/>
        <end position="474"/>
    </location>
</feature>
<feature type="transmembrane region" description="Helical" evidence="1">
    <location>
        <begin position="122"/>
        <end position="139"/>
    </location>
</feature>
<keyword evidence="3" id="KW-1185">Reference proteome</keyword>
<dbReference type="EMBL" id="JBJYXY010000001">
    <property type="protein sequence ID" value="MFN2976088.1"/>
    <property type="molecule type" value="Genomic_DNA"/>
</dbReference>
<feature type="transmembrane region" description="Helical" evidence="1">
    <location>
        <begin position="97"/>
        <end position="115"/>
    </location>
</feature>
<comment type="caution">
    <text evidence="2">The sequence shown here is derived from an EMBL/GenBank/DDBJ whole genome shotgun (WGS) entry which is preliminary data.</text>
</comment>
<feature type="transmembrane region" description="Helical" evidence="1">
    <location>
        <begin position="26"/>
        <end position="59"/>
    </location>
</feature>
<keyword evidence="1" id="KW-0472">Membrane</keyword>
<dbReference type="RefSeq" id="WP_263412421.1">
    <property type="nucleotide sequence ID" value="NZ_BAABBH010000001.1"/>
</dbReference>
<feature type="transmembrane region" description="Helical" evidence="1">
    <location>
        <begin position="486"/>
        <end position="504"/>
    </location>
</feature>
<sequence length="698" mass="76324">MPRPTLASLWDYLKQELKPYPGRWWLVLRMVMAAAIMMLWVVTFRIPNAALGVYYTLLISRESASETWEGAWKLLASIGASLVFTLTGNILTAGSPVLHFLWVGLSFLVIFFLISAVREYRVATGFGFLAISSIPLWDFPTSTDRALTYTLWAALSVTMGAAVTVVVETVFAALHRTTPLEDGVLGRLSDVASVLHDPQHVARDTREQVLQYSEIGTGLLRRYLARADAGAAEYARQAVLIGLAGRLIDLTAALLIPAELETLTSADLEHLRILGDRVQAIREIGILQQGSTTPLVEQLPSPPTAATVVQLLHSTVDLLGQSLDQPQNADIYIASDELREAPVFKRDAFTNPQHLVFALRGGGAAMSCFLLYHLFAWPGLSSSLATCMITALSTTGSSRQKQILRVLGAITGGLVLGIGAQVFLTPAFDTVASFGAMFTAVTAIAAWIATSSPRISFYGVQIAFAFYLVHLRVFGPQRMLTPARDNVIGILLGLLAMWLIFDQWDAQQASTAMRTSFVHAMRQIVTLMRTRTAGNGSKADLLRSIRAQRDSINATFTQVRTLADSVLLEFSSDRSEALRVRRHIRTWTPELRAFFLLQVTLSHIRLISPDGRLLRHAEEVEEANAATLESLADYLEHGSAPPISSSLLRVPADGDSREYTIVCNSAKILKNLTPQFLALNGDGRPGDDPAEERLEGGA</sequence>
<evidence type="ECO:0000313" key="2">
    <source>
        <dbReference type="EMBL" id="MFN2976088.1"/>
    </source>
</evidence>
<feature type="transmembrane region" description="Helical" evidence="1">
    <location>
        <begin position="151"/>
        <end position="174"/>
    </location>
</feature>
<proteinExistence type="predicted"/>
<evidence type="ECO:0000313" key="3">
    <source>
        <dbReference type="Proteomes" id="UP001634747"/>
    </source>
</evidence>
<feature type="transmembrane region" description="Helical" evidence="1">
    <location>
        <begin position="71"/>
        <end position="91"/>
    </location>
</feature>